<evidence type="ECO:0000256" key="1">
    <source>
        <dbReference type="SAM" id="Phobius"/>
    </source>
</evidence>
<dbReference type="AlphaFoldDB" id="A0A3N2AW76"/>
<dbReference type="Proteomes" id="UP000275456">
    <property type="component" value="Unassembled WGS sequence"/>
</dbReference>
<keyword evidence="3" id="KW-1185">Reference proteome</keyword>
<keyword evidence="1" id="KW-1133">Transmembrane helix</keyword>
<dbReference type="EMBL" id="RKHJ01000001">
    <property type="protein sequence ID" value="ROR67289.1"/>
    <property type="molecule type" value="Genomic_DNA"/>
</dbReference>
<evidence type="ECO:0000313" key="3">
    <source>
        <dbReference type="Proteomes" id="UP000275456"/>
    </source>
</evidence>
<reference evidence="2 3" key="1">
    <citation type="submission" date="2018-11" db="EMBL/GenBank/DDBJ databases">
        <title>Sequencing the genomes of 1000 actinobacteria strains.</title>
        <authorList>
            <person name="Klenk H.-P."/>
        </authorList>
    </citation>
    <scope>NUCLEOTIDE SEQUENCE [LARGE SCALE GENOMIC DNA]</scope>
    <source>
        <strain evidence="2 3">DSM 9580</strain>
    </source>
</reference>
<evidence type="ECO:0000313" key="2">
    <source>
        <dbReference type="EMBL" id="ROR67289.1"/>
    </source>
</evidence>
<dbReference type="InterPro" id="IPR014509">
    <property type="entry name" value="YjdF-like"/>
</dbReference>
<gene>
    <name evidence="2" type="ORF">EDD26_2699</name>
</gene>
<keyword evidence="1" id="KW-0812">Transmembrane</keyword>
<proteinExistence type="predicted"/>
<keyword evidence="1" id="KW-0472">Membrane</keyword>
<feature type="transmembrane region" description="Helical" evidence="1">
    <location>
        <begin position="164"/>
        <end position="181"/>
    </location>
</feature>
<feature type="transmembrane region" description="Helical" evidence="1">
    <location>
        <begin position="20"/>
        <end position="44"/>
    </location>
</feature>
<protein>
    <submittedName>
        <fullName evidence="2">Uncharacterized protein</fullName>
    </submittedName>
</protein>
<comment type="caution">
    <text evidence="2">The sequence shown here is derived from an EMBL/GenBank/DDBJ whole genome shotgun (WGS) entry which is preliminary data.</text>
</comment>
<name>A0A3N2AW76_9MICO</name>
<feature type="transmembrane region" description="Helical" evidence="1">
    <location>
        <begin position="120"/>
        <end position="138"/>
    </location>
</feature>
<accession>A0A3N2AW76</accession>
<dbReference type="Pfam" id="PF09997">
    <property type="entry name" value="DUF2238"/>
    <property type="match status" value="1"/>
</dbReference>
<feature type="transmembrane region" description="Helical" evidence="1">
    <location>
        <begin position="88"/>
        <end position="108"/>
    </location>
</feature>
<dbReference type="OrthoDB" id="3790530at2"/>
<sequence>MSARVLELGRWHATDALRLVILASIPVAWLIAGPPSAAAMLLVLGGSMLTRIAPISSPVDLTTQAVLLAAAWCATLGLYETVPALDLIAHVASGAVLALLARALLLQAGLLPGRDGGRAAAARMLHVVSGVALLGLLWELGEWAGNALITTAIRVGYADTLSDLVADVVGAIVAVVVVELARRRAA</sequence>
<organism evidence="2 3">
    <name type="scientific">Agrococcus jenensis</name>
    <dbReference type="NCBI Taxonomy" id="46353"/>
    <lineage>
        <taxon>Bacteria</taxon>
        <taxon>Bacillati</taxon>
        <taxon>Actinomycetota</taxon>
        <taxon>Actinomycetes</taxon>
        <taxon>Micrococcales</taxon>
        <taxon>Microbacteriaceae</taxon>
        <taxon>Agrococcus</taxon>
    </lineage>
</organism>
<dbReference type="RefSeq" id="WP_123698174.1">
    <property type="nucleotide sequence ID" value="NZ_RKHJ01000001.1"/>
</dbReference>